<reference evidence="2" key="1">
    <citation type="submission" date="2013-03" db="EMBL/GenBank/DDBJ databases">
        <title>The Genome Sequence of Anopheles minimus MINIMUS1.</title>
        <authorList>
            <consortium name="The Broad Institute Genomics Platform"/>
            <person name="Neafsey D.E."/>
            <person name="Walton C."/>
            <person name="Walker B."/>
            <person name="Young S.K."/>
            <person name="Zeng Q."/>
            <person name="Gargeya S."/>
            <person name="Fitzgerald M."/>
            <person name="Haas B."/>
            <person name="Abouelleil A."/>
            <person name="Allen A.W."/>
            <person name="Alvarado L."/>
            <person name="Arachchi H.M."/>
            <person name="Berlin A.M."/>
            <person name="Chapman S.B."/>
            <person name="Gainer-Dewar J."/>
            <person name="Goldberg J."/>
            <person name="Griggs A."/>
            <person name="Gujja S."/>
            <person name="Hansen M."/>
            <person name="Howarth C."/>
            <person name="Imamovic A."/>
            <person name="Ireland A."/>
            <person name="Larimer J."/>
            <person name="McCowan C."/>
            <person name="Murphy C."/>
            <person name="Pearson M."/>
            <person name="Poon T.W."/>
            <person name="Priest M."/>
            <person name="Roberts A."/>
            <person name="Saif S."/>
            <person name="Shea T."/>
            <person name="Sisk P."/>
            <person name="Sykes S."/>
            <person name="Wortman J."/>
            <person name="Nusbaum C."/>
            <person name="Birren B."/>
        </authorList>
    </citation>
    <scope>NUCLEOTIDE SEQUENCE [LARGE SCALE GENOMIC DNA]</scope>
    <source>
        <strain evidence="2">MINIMUS1</strain>
    </source>
</reference>
<evidence type="ECO:0000313" key="1">
    <source>
        <dbReference type="EnsemblMetazoa" id="AMIN007913-PA"/>
    </source>
</evidence>
<proteinExistence type="predicted"/>
<protein>
    <submittedName>
        <fullName evidence="1">Uncharacterized protein</fullName>
    </submittedName>
</protein>
<dbReference type="AlphaFoldDB" id="A0A182WC34"/>
<reference evidence="1" key="2">
    <citation type="submission" date="2020-05" db="UniProtKB">
        <authorList>
            <consortium name="EnsemblMetazoa"/>
        </authorList>
    </citation>
    <scope>IDENTIFICATION</scope>
    <source>
        <strain evidence="1">MINIMUS1</strain>
    </source>
</reference>
<evidence type="ECO:0000313" key="2">
    <source>
        <dbReference type="Proteomes" id="UP000075920"/>
    </source>
</evidence>
<organism evidence="1 2">
    <name type="scientific">Anopheles minimus</name>
    <dbReference type="NCBI Taxonomy" id="112268"/>
    <lineage>
        <taxon>Eukaryota</taxon>
        <taxon>Metazoa</taxon>
        <taxon>Ecdysozoa</taxon>
        <taxon>Arthropoda</taxon>
        <taxon>Hexapoda</taxon>
        <taxon>Insecta</taxon>
        <taxon>Pterygota</taxon>
        <taxon>Neoptera</taxon>
        <taxon>Endopterygota</taxon>
        <taxon>Diptera</taxon>
        <taxon>Nematocera</taxon>
        <taxon>Culicoidea</taxon>
        <taxon>Culicidae</taxon>
        <taxon>Anophelinae</taxon>
        <taxon>Anopheles</taxon>
    </lineage>
</organism>
<dbReference type="Proteomes" id="UP000075920">
    <property type="component" value="Unassembled WGS sequence"/>
</dbReference>
<dbReference type="VEuPathDB" id="VectorBase:AMIN007913"/>
<keyword evidence="2" id="KW-1185">Reference proteome</keyword>
<accession>A0A182WC34</accession>
<dbReference type="PRINTS" id="PR01217">
    <property type="entry name" value="PRICHEXTENSN"/>
</dbReference>
<dbReference type="EnsemblMetazoa" id="AMIN007913-RA">
    <property type="protein sequence ID" value="AMIN007913-PA"/>
    <property type="gene ID" value="AMIN007913"/>
</dbReference>
<name>A0A182WC34_9DIPT</name>
<sequence>MCPPDVEVDCSLLARLPVPVEDSDAPLDIDRARIHVDGRRIRIPLAGHLVQAGRGREVDVPCIEETHHTHRIVRLFTPYNRAALQKPIPPKRTASSARRKFSSPCGLTDRFRLTGWTVPLPPVAPAPAPPPPAPFPAPAPPLPPPPVAVPLPPVAPLPPAPVPALPFPLAFVPDAVPVVVAPSGD</sequence>